<organism evidence="2 3">
    <name type="scientific">Candidatus Roizmanbacteria bacterium CG22_combo_CG10-13_8_21_14_all_38_20</name>
    <dbReference type="NCBI Taxonomy" id="1974862"/>
    <lineage>
        <taxon>Bacteria</taxon>
        <taxon>Candidatus Roizmaniibacteriota</taxon>
    </lineage>
</organism>
<name>A0A2H0BV81_9BACT</name>
<protein>
    <submittedName>
        <fullName evidence="2">Uncharacterized protein</fullName>
    </submittedName>
</protein>
<keyword evidence="1" id="KW-0472">Membrane</keyword>
<comment type="caution">
    <text evidence="2">The sequence shown here is derived from an EMBL/GenBank/DDBJ whole genome shotgun (WGS) entry which is preliminary data.</text>
</comment>
<dbReference type="AlphaFoldDB" id="A0A2H0BV81"/>
<dbReference type="EMBL" id="PCTA01000022">
    <property type="protein sequence ID" value="PIP61587.1"/>
    <property type="molecule type" value="Genomic_DNA"/>
</dbReference>
<sequence>MRNKAFTLIELVVVVAILGGLSVAISRIFFANLKGAQTTQSLIELRQSGDNAMLNISKRLRNARKITDPSNCNPPITATSISFSSRDPSVPASSGATVPVTISCDSSTIKVSVDGVESTIVAGNISMISCSFTCNQTPGSPPRVVVNYSLQDIQTSSTLDFSSTVTLRNY</sequence>
<keyword evidence="1" id="KW-0812">Transmembrane</keyword>
<dbReference type="InterPro" id="IPR045584">
    <property type="entry name" value="Pilin-like"/>
</dbReference>
<dbReference type="Gene3D" id="3.30.700.10">
    <property type="entry name" value="Glycoprotein, Type 4 Pilin"/>
    <property type="match status" value="1"/>
</dbReference>
<evidence type="ECO:0000313" key="3">
    <source>
        <dbReference type="Proteomes" id="UP000231246"/>
    </source>
</evidence>
<evidence type="ECO:0000313" key="2">
    <source>
        <dbReference type="EMBL" id="PIP61587.1"/>
    </source>
</evidence>
<dbReference type="SUPFAM" id="SSF54523">
    <property type="entry name" value="Pili subunits"/>
    <property type="match status" value="1"/>
</dbReference>
<dbReference type="InterPro" id="IPR012902">
    <property type="entry name" value="N_methyl_site"/>
</dbReference>
<proteinExistence type="predicted"/>
<evidence type="ECO:0000256" key="1">
    <source>
        <dbReference type="SAM" id="Phobius"/>
    </source>
</evidence>
<keyword evidence="1" id="KW-1133">Transmembrane helix</keyword>
<accession>A0A2H0BV81</accession>
<dbReference type="Proteomes" id="UP000231246">
    <property type="component" value="Unassembled WGS sequence"/>
</dbReference>
<reference evidence="2 3" key="1">
    <citation type="submission" date="2017-09" db="EMBL/GenBank/DDBJ databases">
        <title>Depth-based differentiation of microbial function through sediment-hosted aquifers and enrichment of novel symbionts in the deep terrestrial subsurface.</title>
        <authorList>
            <person name="Probst A.J."/>
            <person name="Ladd B."/>
            <person name="Jarett J.K."/>
            <person name="Geller-Mcgrath D.E."/>
            <person name="Sieber C.M."/>
            <person name="Emerson J.B."/>
            <person name="Anantharaman K."/>
            <person name="Thomas B.C."/>
            <person name="Malmstrom R."/>
            <person name="Stieglmeier M."/>
            <person name="Klingl A."/>
            <person name="Woyke T."/>
            <person name="Ryan C.M."/>
            <person name="Banfield J.F."/>
        </authorList>
    </citation>
    <scope>NUCLEOTIDE SEQUENCE [LARGE SCALE GENOMIC DNA]</scope>
    <source>
        <strain evidence="2">CG22_combo_CG10-13_8_21_14_all_38_20</strain>
    </source>
</reference>
<dbReference type="NCBIfam" id="TIGR02532">
    <property type="entry name" value="IV_pilin_GFxxxE"/>
    <property type="match status" value="1"/>
</dbReference>
<feature type="transmembrane region" description="Helical" evidence="1">
    <location>
        <begin position="6"/>
        <end position="30"/>
    </location>
</feature>
<gene>
    <name evidence="2" type="ORF">COW99_02975</name>
</gene>
<dbReference type="Pfam" id="PF07963">
    <property type="entry name" value="N_methyl"/>
    <property type="match status" value="1"/>
</dbReference>